<feature type="compositionally biased region" description="Basic and acidic residues" evidence="9">
    <location>
        <begin position="318"/>
        <end position="331"/>
    </location>
</feature>
<dbReference type="Pfam" id="PF00462">
    <property type="entry name" value="Glutaredoxin"/>
    <property type="match status" value="1"/>
</dbReference>
<keyword evidence="7" id="KW-0676">Redox-active center</keyword>
<feature type="region of interest" description="Disordered" evidence="9">
    <location>
        <begin position="318"/>
        <end position="343"/>
    </location>
</feature>
<keyword evidence="3 8" id="KW-0863">Zinc-finger</keyword>
<dbReference type="InterPro" id="IPR013083">
    <property type="entry name" value="Znf_RING/FYVE/PHD"/>
</dbReference>
<sequence length="444" mass="49354">MVSAKETVQTQIAASPVVVYSKSYCPYCTKTKTLLTQLGAKFEVVELDQIAGGSDQQDALEQITGQSTVPNVFVGGKSIGGNSDVQKLHKASNLEPLLEQNGALATSRSAPETMFRSAKPKKNKRRRVAEDEDEQRTSGSNAEEDVPVVPVVSDRRAINTFSTGGAKRAKNIVQTRQIESEREVVPQQYAGDATYETQIDTEKDRDARAVMERSIKANQDGTADTDSGKVYRGQAAYKSYITKKESQIGMNKYTGTQGPIRAQTWARAISRFDYQPDICKDYKETGFCGYGDSCKFLHDRGDYKSGWQIEKEYAEKEKKRQKRLQEGRGPEEESDDDDTKTAKNDKEEQFACTICRAPFQNAVETICGHFFCEACALKHFKKTSRCFNCKKQTNGVFNAAEKLRAQQQDEVAKDRNEKESTDAPVGTEDSNSSAGGWTKIVEST</sequence>
<dbReference type="EMBL" id="QXFY01000803">
    <property type="protein sequence ID" value="KAE9335333.1"/>
    <property type="molecule type" value="Genomic_DNA"/>
</dbReference>
<gene>
    <name evidence="12" type="ORF">PF008_g13543</name>
</gene>
<feature type="domain" description="RING-type" evidence="10">
    <location>
        <begin position="352"/>
        <end position="390"/>
    </location>
</feature>
<dbReference type="FunFam" id="4.10.1000.10:FF:000014">
    <property type="entry name" value="Zinc finger CCCH domain-containing protein 1"/>
    <property type="match status" value="1"/>
</dbReference>
<evidence type="ECO:0000313" key="12">
    <source>
        <dbReference type="EMBL" id="KAE9335333.1"/>
    </source>
</evidence>
<dbReference type="InterPro" id="IPR014025">
    <property type="entry name" value="Glutaredoxin_subgr"/>
</dbReference>
<evidence type="ECO:0000259" key="10">
    <source>
        <dbReference type="PROSITE" id="PS50089"/>
    </source>
</evidence>
<dbReference type="PROSITE" id="PS51354">
    <property type="entry name" value="GLUTAREDOXIN_2"/>
    <property type="match status" value="1"/>
</dbReference>
<dbReference type="AlphaFoldDB" id="A0A6G0RL24"/>
<feature type="compositionally biased region" description="Polar residues" evidence="9">
    <location>
        <begin position="428"/>
        <end position="444"/>
    </location>
</feature>
<keyword evidence="4 8" id="KW-0862">Zinc</keyword>
<evidence type="ECO:0000256" key="4">
    <source>
        <dbReference type="ARBA" id="ARBA00022833"/>
    </source>
</evidence>
<name>A0A6G0RL24_9STRA</name>
<dbReference type="SUPFAM" id="SSF90229">
    <property type="entry name" value="CCCH zinc finger"/>
    <property type="match status" value="1"/>
</dbReference>
<dbReference type="InterPro" id="IPR011899">
    <property type="entry name" value="Glutaredoxin_euk/vir"/>
</dbReference>
<feature type="domain" description="C3H1-type" evidence="11">
    <location>
        <begin position="273"/>
        <end position="301"/>
    </location>
</feature>
<evidence type="ECO:0000259" key="11">
    <source>
        <dbReference type="PROSITE" id="PS50103"/>
    </source>
</evidence>
<evidence type="ECO:0000313" key="13">
    <source>
        <dbReference type="Proteomes" id="UP000486351"/>
    </source>
</evidence>
<dbReference type="Pfam" id="PF13639">
    <property type="entry name" value="zf-RING_2"/>
    <property type="match status" value="1"/>
</dbReference>
<proteinExistence type="predicted"/>
<evidence type="ECO:0008006" key="14">
    <source>
        <dbReference type="Google" id="ProtNLM"/>
    </source>
</evidence>
<protein>
    <recommendedName>
        <fullName evidence="14">RING-type E3 ubiquitin transferase</fullName>
    </recommendedName>
</protein>
<dbReference type="InterPro" id="IPR001841">
    <property type="entry name" value="Znf_RING"/>
</dbReference>
<dbReference type="NCBIfam" id="TIGR02180">
    <property type="entry name" value="GRX_euk"/>
    <property type="match status" value="1"/>
</dbReference>
<evidence type="ECO:0000256" key="6">
    <source>
        <dbReference type="ARBA" id="ARBA00023157"/>
    </source>
</evidence>
<dbReference type="PROSITE" id="PS50089">
    <property type="entry name" value="ZF_RING_2"/>
    <property type="match status" value="1"/>
</dbReference>
<dbReference type="InterPro" id="IPR017907">
    <property type="entry name" value="Znf_RING_CS"/>
</dbReference>
<dbReference type="InterPro" id="IPR000571">
    <property type="entry name" value="Znf_CCCH"/>
</dbReference>
<dbReference type="InterPro" id="IPR039971">
    <property type="entry name" value="CWC24-like"/>
</dbReference>
<keyword evidence="6" id="KW-1015">Disulfide bond</keyword>
<dbReference type="CDD" id="cd03419">
    <property type="entry name" value="GRX_GRXh_1_2_like"/>
    <property type="match status" value="1"/>
</dbReference>
<keyword evidence="2 8" id="KW-0479">Metal-binding</keyword>
<dbReference type="PANTHER" id="PTHR12930:SF0">
    <property type="entry name" value="RING FINGER PROTEIN 113B"/>
    <property type="match status" value="1"/>
</dbReference>
<dbReference type="Proteomes" id="UP000486351">
    <property type="component" value="Unassembled WGS sequence"/>
</dbReference>
<dbReference type="GO" id="GO:0008270">
    <property type="term" value="F:zinc ion binding"/>
    <property type="evidence" value="ECO:0007669"/>
    <property type="project" value="UniProtKB-KW"/>
</dbReference>
<reference evidence="12 13" key="1">
    <citation type="submission" date="2018-09" db="EMBL/GenBank/DDBJ databases">
        <title>Genomic investigation of the strawberry pathogen Phytophthora fragariae indicates pathogenicity is determined by transcriptional variation in three key races.</title>
        <authorList>
            <person name="Adams T.M."/>
            <person name="Armitage A.D."/>
            <person name="Sobczyk M.K."/>
            <person name="Bates H.J."/>
            <person name="Dunwell J.M."/>
            <person name="Nellist C.F."/>
            <person name="Harrison R.J."/>
        </authorList>
    </citation>
    <scope>NUCLEOTIDE SEQUENCE [LARGE SCALE GENOMIC DNA]</scope>
    <source>
        <strain evidence="12 13">NOV-77</strain>
    </source>
</reference>
<dbReference type="GO" id="GO:0005684">
    <property type="term" value="C:U2-type spliceosomal complex"/>
    <property type="evidence" value="ECO:0007669"/>
    <property type="project" value="TreeGrafter"/>
</dbReference>
<evidence type="ECO:0000256" key="3">
    <source>
        <dbReference type="ARBA" id="ARBA00022771"/>
    </source>
</evidence>
<evidence type="ECO:0000256" key="2">
    <source>
        <dbReference type="ARBA" id="ARBA00022723"/>
    </source>
</evidence>
<feature type="compositionally biased region" description="Basic residues" evidence="9">
    <location>
        <begin position="118"/>
        <end position="127"/>
    </location>
</feature>
<feature type="region of interest" description="Disordered" evidence="9">
    <location>
        <begin position="405"/>
        <end position="444"/>
    </location>
</feature>
<dbReference type="CDD" id="cd16539">
    <property type="entry name" value="RING-HC_RNF113A_B"/>
    <property type="match status" value="1"/>
</dbReference>
<dbReference type="Pfam" id="PF00642">
    <property type="entry name" value="zf-CCCH"/>
    <property type="match status" value="1"/>
</dbReference>
<dbReference type="SMART" id="SM00356">
    <property type="entry name" value="ZnF_C3H1"/>
    <property type="match status" value="1"/>
</dbReference>
<evidence type="ECO:0000256" key="8">
    <source>
        <dbReference type="PROSITE-ProRule" id="PRU00723"/>
    </source>
</evidence>
<dbReference type="SUPFAM" id="SSF57850">
    <property type="entry name" value="RING/U-box"/>
    <property type="match status" value="1"/>
</dbReference>
<dbReference type="PROSITE" id="PS00195">
    <property type="entry name" value="GLUTAREDOXIN_1"/>
    <property type="match status" value="1"/>
</dbReference>
<dbReference type="InterPro" id="IPR036855">
    <property type="entry name" value="Znf_CCCH_sf"/>
</dbReference>
<dbReference type="InterPro" id="IPR011767">
    <property type="entry name" value="GLR_AS"/>
</dbReference>
<dbReference type="Gene3D" id="3.30.40.10">
    <property type="entry name" value="Zinc/RING finger domain, C3HC4 (zinc finger)"/>
    <property type="match status" value="1"/>
</dbReference>
<dbReference type="PANTHER" id="PTHR12930">
    <property type="entry name" value="ZINC FINGER PROTEIN 183"/>
    <property type="match status" value="1"/>
</dbReference>
<evidence type="ECO:0000256" key="1">
    <source>
        <dbReference type="ARBA" id="ARBA00022448"/>
    </source>
</evidence>
<keyword evidence="1" id="KW-0813">Transport</keyword>
<dbReference type="PRINTS" id="PR00160">
    <property type="entry name" value="GLUTAREDOXIN"/>
</dbReference>
<dbReference type="GO" id="GO:0034247">
    <property type="term" value="P:snoRNA splicing"/>
    <property type="evidence" value="ECO:0007669"/>
    <property type="project" value="TreeGrafter"/>
</dbReference>
<dbReference type="FunFam" id="3.40.30.10:FF:000026">
    <property type="entry name" value="Glutaredoxin 2"/>
    <property type="match status" value="1"/>
</dbReference>
<feature type="region of interest" description="Disordered" evidence="9">
    <location>
        <begin position="103"/>
        <end position="146"/>
    </location>
</feature>
<dbReference type="Gene3D" id="4.10.1000.10">
    <property type="entry name" value="Zinc finger, CCCH-type"/>
    <property type="match status" value="1"/>
</dbReference>
<evidence type="ECO:0000256" key="5">
    <source>
        <dbReference type="ARBA" id="ARBA00022982"/>
    </source>
</evidence>
<dbReference type="SUPFAM" id="SSF52833">
    <property type="entry name" value="Thioredoxin-like"/>
    <property type="match status" value="1"/>
</dbReference>
<keyword evidence="5" id="KW-0249">Electron transport</keyword>
<comment type="caution">
    <text evidence="12">The sequence shown here is derived from an EMBL/GenBank/DDBJ whole genome shotgun (WGS) entry which is preliminary data.</text>
</comment>
<feature type="compositionally biased region" description="Basic and acidic residues" evidence="9">
    <location>
        <begin position="410"/>
        <end position="421"/>
    </location>
</feature>
<organism evidence="12 13">
    <name type="scientific">Phytophthora fragariae</name>
    <dbReference type="NCBI Taxonomy" id="53985"/>
    <lineage>
        <taxon>Eukaryota</taxon>
        <taxon>Sar</taxon>
        <taxon>Stramenopiles</taxon>
        <taxon>Oomycota</taxon>
        <taxon>Peronosporomycetes</taxon>
        <taxon>Peronosporales</taxon>
        <taxon>Peronosporaceae</taxon>
        <taxon>Phytophthora</taxon>
    </lineage>
</organism>
<feature type="zinc finger region" description="C3H1-type" evidence="8">
    <location>
        <begin position="273"/>
        <end position="301"/>
    </location>
</feature>
<dbReference type="PROSITE" id="PS50103">
    <property type="entry name" value="ZF_C3H1"/>
    <property type="match status" value="1"/>
</dbReference>
<evidence type="ECO:0000256" key="9">
    <source>
        <dbReference type="SAM" id="MobiDB-lite"/>
    </source>
</evidence>
<dbReference type="InterPro" id="IPR036249">
    <property type="entry name" value="Thioredoxin-like_sf"/>
</dbReference>
<dbReference type="PROSITE" id="PS00518">
    <property type="entry name" value="ZF_RING_1"/>
    <property type="match status" value="1"/>
</dbReference>
<accession>A0A6G0RL24</accession>
<evidence type="ECO:0000256" key="7">
    <source>
        <dbReference type="ARBA" id="ARBA00023284"/>
    </source>
</evidence>
<dbReference type="Gene3D" id="3.40.30.10">
    <property type="entry name" value="Glutaredoxin"/>
    <property type="match status" value="1"/>
</dbReference>
<dbReference type="InterPro" id="IPR002109">
    <property type="entry name" value="Glutaredoxin"/>
</dbReference>